<organism evidence="1 2">
    <name type="scientific">Allobranchiibius huperziae</name>
    <dbReference type="NCBI Taxonomy" id="1874116"/>
    <lineage>
        <taxon>Bacteria</taxon>
        <taxon>Bacillati</taxon>
        <taxon>Actinomycetota</taxon>
        <taxon>Actinomycetes</taxon>
        <taxon>Micrococcales</taxon>
        <taxon>Dermacoccaceae</taxon>
        <taxon>Allobranchiibius</taxon>
    </lineage>
</organism>
<gene>
    <name evidence="1" type="ORF">HNR15_002840</name>
</gene>
<proteinExistence type="predicted"/>
<dbReference type="Proteomes" id="UP000571817">
    <property type="component" value="Unassembled WGS sequence"/>
</dbReference>
<accession>A0A853DGQ7</accession>
<sequence length="301" mass="31750">MHTSPLDPSDTFVTTINDPARGGQVQIRGIDDGGLLITSAHSRAATTVSATRERSGALIVALTTGCRATVERVDPETGHVTVLDHLTEDVTGITVSPDGSRLAYLTHPRCVVSTCKSICAGPEMFNPSVIVVLDLATGRGTRTATDTPGHPLFGLSWSPNGHQIAAGYSGNRDQVVIFDSTKLDFATARRVPDPSEHGYLAPAWTTSGIVAAQESGSGMLSPSRLVRMNVDGHVSASWTLPSCVDGLITATNPTRTRVLVQSDIGYGNGSCSKKWTIRLSTTLGIRLRTILETSSAVQLSS</sequence>
<dbReference type="SUPFAM" id="SSF82171">
    <property type="entry name" value="DPP6 N-terminal domain-like"/>
    <property type="match status" value="1"/>
</dbReference>
<dbReference type="AlphaFoldDB" id="A0A853DGQ7"/>
<dbReference type="RefSeq" id="WP_179482868.1">
    <property type="nucleotide sequence ID" value="NZ_JACCFW010000001.1"/>
</dbReference>
<reference evidence="1 2" key="1">
    <citation type="submission" date="2020-07" db="EMBL/GenBank/DDBJ databases">
        <title>Sequencing the genomes of 1000 actinobacteria strains.</title>
        <authorList>
            <person name="Klenk H.-P."/>
        </authorList>
    </citation>
    <scope>NUCLEOTIDE SEQUENCE [LARGE SCALE GENOMIC DNA]</scope>
    <source>
        <strain evidence="1 2">DSM 29531</strain>
    </source>
</reference>
<dbReference type="EMBL" id="JACCFW010000001">
    <property type="protein sequence ID" value="NYJ75877.1"/>
    <property type="molecule type" value="Genomic_DNA"/>
</dbReference>
<name>A0A853DGQ7_9MICO</name>
<evidence type="ECO:0000313" key="2">
    <source>
        <dbReference type="Proteomes" id="UP000571817"/>
    </source>
</evidence>
<dbReference type="InterPro" id="IPR011042">
    <property type="entry name" value="6-blade_b-propeller_TolB-like"/>
</dbReference>
<protein>
    <submittedName>
        <fullName evidence="1">WD40 repeat protein</fullName>
    </submittedName>
</protein>
<evidence type="ECO:0000313" key="1">
    <source>
        <dbReference type="EMBL" id="NYJ75877.1"/>
    </source>
</evidence>
<dbReference type="Gene3D" id="2.120.10.30">
    <property type="entry name" value="TolB, C-terminal domain"/>
    <property type="match status" value="1"/>
</dbReference>
<comment type="caution">
    <text evidence="1">The sequence shown here is derived from an EMBL/GenBank/DDBJ whole genome shotgun (WGS) entry which is preliminary data.</text>
</comment>
<keyword evidence="2" id="KW-1185">Reference proteome</keyword>